<accession>A0A848IU86</accession>
<keyword evidence="3" id="KW-1185">Reference proteome</keyword>
<dbReference type="Proteomes" id="UP000559010">
    <property type="component" value="Unassembled WGS sequence"/>
</dbReference>
<dbReference type="AlphaFoldDB" id="A0A848IU86"/>
<name>A0A848IU86_9BACT</name>
<dbReference type="EMBL" id="JABBNU010000001">
    <property type="protein sequence ID" value="NMM46771.1"/>
    <property type="molecule type" value="Genomic_DNA"/>
</dbReference>
<gene>
    <name evidence="2" type="ORF">HH304_00060</name>
</gene>
<feature type="compositionally biased region" description="Basic and acidic residues" evidence="1">
    <location>
        <begin position="10"/>
        <end position="31"/>
    </location>
</feature>
<proteinExistence type="predicted"/>
<organism evidence="2 3">
    <name type="scientific">Marinigracilibium pacificum</name>
    <dbReference type="NCBI Taxonomy" id="2729599"/>
    <lineage>
        <taxon>Bacteria</taxon>
        <taxon>Pseudomonadati</taxon>
        <taxon>Bacteroidota</taxon>
        <taxon>Cytophagia</taxon>
        <taxon>Cytophagales</taxon>
        <taxon>Flammeovirgaceae</taxon>
        <taxon>Marinigracilibium</taxon>
    </lineage>
</organism>
<evidence type="ECO:0000256" key="1">
    <source>
        <dbReference type="SAM" id="MobiDB-lite"/>
    </source>
</evidence>
<sequence>MKDSKKKPKKAEFESKPEEAKEVNSKVKEPPKGIADLPEDFDLKKLMGCGG</sequence>
<dbReference type="RefSeq" id="WP_169677405.1">
    <property type="nucleotide sequence ID" value="NZ_JABBNU010000001.1"/>
</dbReference>
<evidence type="ECO:0000313" key="2">
    <source>
        <dbReference type="EMBL" id="NMM46771.1"/>
    </source>
</evidence>
<protein>
    <submittedName>
        <fullName evidence="2">Uncharacterized protein</fullName>
    </submittedName>
</protein>
<evidence type="ECO:0000313" key="3">
    <source>
        <dbReference type="Proteomes" id="UP000559010"/>
    </source>
</evidence>
<comment type="caution">
    <text evidence="2">The sequence shown here is derived from an EMBL/GenBank/DDBJ whole genome shotgun (WGS) entry which is preliminary data.</text>
</comment>
<feature type="region of interest" description="Disordered" evidence="1">
    <location>
        <begin position="1"/>
        <end position="36"/>
    </location>
</feature>
<reference evidence="2 3" key="1">
    <citation type="submission" date="2020-04" db="EMBL/GenBank/DDBJ databases">
        <title>Flammeovirgaceae bacterium KN852 isolated from deep sea.</title>
        <authorList>
            <person name="Zhang D.-C."/>
        </authorList>
    </citation>
    <scope>NUCLEOTIDE SEQUENCE [LARGE SCALE GENOMIC DNA]</scope>
    <source>
        <strain evidence="2 3">KN852</strain>
    </source>
</reference>